<evidence type="ECO:0000313" key="1">
    <source>
        <dbReference type="EMBL" id="EEI62726.1"/>
    </source>
</evidence>
<dbReference type="EMBL" id="ACHF01000067">
    <property type="protein sequence ID" value="EEI62726.1"/>
    <property type="molecule type" value="Genomic_DNA"/>
</dbReference>
<protein>
    <submittedName>
        <fullName evidence="1">Uncharacterized protein</fullName>
    </submittedName>
</protein>
<organism evidence="1 2">
    <name type="scientific">Corynebacterium glucuronolyticum ATCC 51866</name>
    <dbReference type="NCBI Taxonomy" id="548478"/>
    <lineage>
        <taxon>Bacteria</taxon>
        <taxon>Bacillati</taxon>
        <taxon>Actinomycetota</taxon>
        <taxon>Actinomycetes</taxon>
        <taxon>Mycobacteriales</taxon>
        <taxon>Corynebacteriaceae</taxon>
        <taxon>Corynebacterium</taxon>
    </lineage>
</organism>
<accession>A0ABM9XNN0</accession>
<proteinExistence type="predicted"/>
<keyword evidence="2" id="KW-1185">Reference proteome</keyword>
<gene>
    <name evidence="1" type="ORF">HMPREF0293_1875</name>
</gene>
<dbReference type="Proteomes" id="UP000006237">
    <property type="component" value="Unassembled WGS sequence"/>
</dbReference>
<sequence>MVRCCTCGGSLGVGTLAVEMTAPDCFLDAETESRAEHDGDVRHIG</sequence>
<reference evidence="1 2" key="1">
    <citation type="submission" date="2009-01" db="EMBL/GenBank/DDBJ databases">
        <authorList>
            <person name="Qin X."/>
            <person name="Bachman B."/>
            <person name="Battles P."/>
            <person name="Bell A."/>
            <person name="Bess C."/>
            <person name="Bickham C."/>
            <person name="Chaboub L."/>
            <person name="Chen D."/>
            <person name="Coyle M."/>
            <person name="Deiros D.R."/>
            <person name="Dinh H."/>
            <person name="Forbes L."/>
            <person name="Fowler G."/>
            <person name="Francisco L."/>
            <person name="Fu Q."/>
            <person name="Gubbala S."/>
            <person name="Hale W."/>
            <person name="Han Y."/>
            <person name="Hemphill L."/>
            <person name="Highlander S.K."/>
            <person name="Hirani K."/>
            <person name="Hogues M."/>
            <person name="Jackson L."/>
            <person name="Jakkamsetti A."/>
            <person name="Javaid M."/>
            <person name="Jiang H."/>
            <person name="Korchina V."/>
            <person name="Kovar C."/>
            <person name="Lara F."/>
            <person name="Lee S."/>
            <person name="Mata R."/>
            <person name="Mathew T."/>
            <person name="Moen C."/>
            <person name="Morales K."/>
            <person name="Munidasa M."/>
            <person name="Nazareth L."/>
            <person name="Ngo R."/>
            <person name="Nguyen L."/>
            <person name="Okwuonu G."/>
            <person name="Ongeri F."/>
            <person name="Patil S."/>
            <person name="Petrosino J."/>
            <person name="Pham C."/>
            <person name="Pham P."/>
            <person name="Pu L.-L."/>
            <person name="Puazo M."/>
            <person name="Raj R."/>
            <person name="Reid J."/>
            <person name="Rouhana J."/>
            <person name="Saada N."/>
            <person name="Shang Y."/>
            <person name="Simmons D."/>
            <person name="Thornton R."/>
            <person name="Warren J."/>
            <person name="Weissenberger G."/>
            <person name="Zhang J."/>
            <person name="Zhang L."/>
            <person name="Zhou C."/>
            <person name="Zhu D."/>
            <person name="Muzny D."/>
            <person name="Worley K."/>
            <person name="Gibbs R."/>
        </authorList>
    </citation>
    <scope>NUCLEOTIDE SEQUENCE [LARGE SCALE GENOMIC DNA]</scope>
    <source>
        <strain evidence="1 2">ATCC 51866</strain>
    </source>
</reference>
<name>A0ABM9XNN0_9CORY</name>
<comment type="caution">
    <text evidence="1">The sequence shown here is derived from an EMBL/GenBank/DDBJ whole genome shotgun (WGS) entry which is preliminary data.</text>
</comment>
<evidence type="ECO:0000313" key="2">
    <source>
        <dbReference type="Proteomes" id="UP000006237"/>
    </source>
</evidence>